<feature type="transmembrane region" description="Helical" evidence="1">
    <location>
        <begin position="58"/>
        <end position="76"/>
    </location>
</feature>
<feature type="transmembrane region" description="Helical" evidence="1">
    <location>
        <begin position="32"/>
        <end position="51"/>
    </location>
</feature>
<evidence type="ECO:0000256" key="1">
    <source>
        <dbReference type="SAM" id="Phobius"/>
    </source>
</evidence>
<accession>A0A6C0L9C9</accession>
<feature type="transmembrane region" description="Helical" evidence="1">
    <location>
        <begin position="88"/>
        <end position="106"/>
    </location>
</feature>
<dbReference type="AlphaFoldDB" id="A0A6C0L9C9"/>
<name>A0A6C0L9C9_9ZZZZ</name>
<sequence length="141" mass="16417">MGEITLDKFLSFWIVLYSFGYVLKIFPYNPIVLLGVSIVVFAGAVIIALYYHNKNSNLFYYFVINFLGKIPIFILIYNNNPGMKHSDIIFSVLIVLIYILYIKAVGDDILCVYRDLLLFIINKEEGREGPFYKYYKNLIAE</sequence>
<feature type="transmembrane region" description="Helical" evidence="1">
    <location>
        <begin position="9"/>
        <end position="26"/>
    </location>
</feature>
<keyword evidence="1" id="KW-0472">Membrane</keyword>
<proteinExistence type="predicted"/>
<organism evidence="2">
    <name type="scientific">viral metagenome</name>
    <dbReference type="NCBI Taxonomy" id="1070528"/>
    <lineage>
        <taxon>unclassified sequences</taxon>
        <taxon>metagenomes</taxon>
        <taxon>organismal metagenomes</taxon>
    </lineage>
</organism>
<dbReference type="EMBL" id="MN740459">
    <property type="protein sequence ID" value="QHU27589.1"/>
    <property type="molecule type" value="Genomic_DNA"/>
</dbReference>
<reference evidence="2" key="1">
    <citation type="journal article" date="2020" name="Nature">
        <title>Giant virus diversity and host interactions through global metagenomics.</title>
        <authorList>
            <person name="Schulz F."/>
            <person name="Roux S."/>
            <person name="Paez-Espino D."/>
            <person name="Jungbluth S."/>
            <person name="Walsh D.A."/>
            <person name="Denef V.J."/>
            <person name="McMahon K.D."/>
            <person name="Konstantinidis K.T."/>
            <person name="Eloe-Fadrosh E.A."/>
            <person name="Kyrpides N.C."/>
            <person name="Woyke T."/>
        </authorList>
    </citation>
    <scope>NUCLEOTIDE SEQUENCE</scope>
    <source>
        <strain evidence="2">GVMAG-M-3300027769-26</strain>
    </source>
</reference>
<keyword evidence="1" id="KW-1133">Transmembrane helix</keyword>
<protein>
    <submittedName>
        <fullName evidence="2">Uncharacterized protein</fullName>
    </submittedName>
</protein>
<evidence type="ECO:0000313" key="2">
    <source>
        <dbReference type="EMBL" id="QHU27589.1"/>
    </source>
</evidence>
<keyword evidence="1" id="KW-0812">Transmembrane</keyword>